<keyword evidence="1 2" id="KW-0175">Coiled coil</keyword>
<gene>
    <name evidence="5" type="ORF">PLEPLA_LOCUS23121</name>
</gene>
<evidence type="ECO:0000313" key="5">
    <source>
        <dbReference type="EMBL" id="CAB1435025.1"/>
    </source>
</evidence>
<dbReference type="InterPro" id="IPR043597">
    <property type="entry name" value="TPH_dom"/>
</dbReference>
<feature type="coiled-coil region" evidence="2">
    <location>
        <begin position="378"/>
        <end position="433"/>
    </location>
</feature>
<evidence type="ECO:0000259" key="4">
    <source>
        <dbReference type="Pfam" id="PF13868"/>
    </source>
</evidence>
<comment type="caution">
    <text evidence="5">The sequence shown here is derived from an EMBL/GenBank/DDBJ whole genome shotgun (WGS) entry which is preliminary data.</text>
</comment>
<dbReference type="EMBL" id="CADEAL010001724">
    <property type="protein sequence ID" value="CAB1435025.1"/>
    <property type="molecule type" value="Genomic_DNA"/>
</dbReference>
<accession>A0A9N7URM2</accession>
<dbReference type="Pfam" id="PF13868">
    <property type="entry name" value="TPH"/>
    <property type="match status" value="1"/>
</dbReference>
<feature type="region of interest" description="Disordered" evidence="3">
    <location>
        <begin position="26"/>
        <end position="45"/>
    </location>
</feature>
<evidence type="ECO:0000313" key="6">
    <source>
        <dbReference type="Proteomes" id="UP001153269"/>
    </source>
</evidence>
<evidence type="ECO:0000256" key="3">
    <source>
        <dbReference type="SAM" id="MobiDB-lite"/>
    </source>
</evidence>
<dbReference type="AlphaFoldDB" id="A0A9N7URM2"/>
<dbReference type="PANTHER" id="PTHR28663:SF1">
    <property type="entry name" value="CILIA- AND FLAGELLA- ASSOCIATED PROTEIN 210"/>
    <property type="match status" value="1"/>
</dbReference>
<dbReference type="GO" id="GO:0005879">
    <property type="term" value="C:axonemal microtubule"/>
    <property type="evidence" value="ECO:0007669"/>
    <property type="project" value="TreeGrafter"/>
</dbReference>
<feature type="domain" description="Trichohyalin-plectin-homology" evidence="4">
    <location>
        <begin position="110"/>
        <end position="449"/>
    </location>
</feature>
<organism evidence="5 6">
    <name type="scientific">Pleuronectes platessa</name>
    <name type="common">European plaice</name>
    <dbReference type="NCBI Taxonomy" id="8262"/>
    <lineage>
        <taxon>Eukaryota</taxon>
        <taxon>Metazoa</taxon>
        <taxon>Chordata</taxon>
        <taxon>Craniata</taxon>
        <taxon>Vertebrata</taxon>
        <taxon>Euteleostomi</taxon>
        <taxon>Actinopterygii</taxon>
        <taxon>Neopterygii</taxon>
        <taxon>Teleostei</taxon>
        <taxon>Neoteleostei</taxon>
        <taxon>Acanthomorphata</taxon>
        <taxon>Carangaria</taxon>
        <taxon>Pleuronectiformes</taxon>
        <taxon>Pleuronectoidei</taxon>
        <taxon>Pleuronectidae</taxon>
        <taxon>Pleuronectes</taxon>
    </lineage>
</organism>
<evidence type="ECO:0000256" key="2">
    <source>
        <dbReference type="SAM" id="Coils"/>
    </source>
</evidence>
<protein>
    <recommendedName>
        <fullName evidence="4">Trichohyalin-plectin-homology domain-containing protein</fullName>
    </recommendedName>
</protein>
<feature type="compositionally biased region" description="Basic and acidic residues" evidence="3">
    <location>
        <begin position="26"/>
        <end position="42"/>
    </location>
</feature>
<dbReference type="PANTHER" id="PTHR28663">
    <property type="entry name" value="COILED-COIL DOMAIN-CONTAINING PROTEIN 173"/>
    <property type="match status" value="1"/>
</dbReference>
<keyword evidence="6" id="KW-1185">Reference proteome</keyword>
<dbReference type="InterPro" id="IPR039986">
    <property type="entry name" value="CFAP210"/>
</dbReference>
<dbReference type="Proteomes" id="UP001153269">
    <property type="component" value="Unassembled WGS sequence"/>
</dbReference>
<evidence type="ECO:0000256" key="1">
    <source>
        <dbReference type="ARBA" id="ARBA00023054"/>
    </source>
</evidence>
<proteinExistence type="predicted"/>
<reference evidence="5" key="1">
    <citation type="submission" date="2020-03" db="EMBL/GenBank/DDBJ databases">
        <authorList>
            <person name="Weist P."/>
        </authorList>
    </citation>
    <scope>NUCLEOTIDE SEQUENCE</scope>
</reference>
<feature type="coiled-coil region" evidence="2">
    <location>
        <begin position="163"/>
        <end position="251"/>
    </location>
</feature>
<sequence length="516" mass="61553">MFRAPAIRQVNVLTKAEWQRIQNEVKQGDRDKEGMREAEKQRKALHLKSKQMVKEWPDTITNQRKKKMEAKKIREQIMEEKRKQLDIEEADYKDQQRKDIVVKAKTQIFNQTNRVQGLHSALLMTEVLKERAAQIELKRRRASKDVEKEFMNSGESRKDEVLREEEEKAVQRKLKQLAFAEELEKQVREFELAKERREEENKKDGEENLLLHELYLVEQRMEEERQEYVNKRDFMRAAEAQKRAAEEEQRKVYLFEKDIEMELKKEKEMELLSKTQHVFIQLPVESQRRKDVFIKYMTDQQHQETDKEDQRIAKAIAEREARREQLLREEEENRTEFVESITEHRELQIRRKEQRDREEKQMCRDILEAKKKAEMIFLEEETAKAQRIREDLREIQDCNSTQLAAKVSRKQKLRREKDEFEAKNRDILAEEEKQFLIYSHNVINAAAEAQRDVFPLCKAIGDGIGGGLGPVVGGVRPSYMVQEHNGVQMSINSGPTKDIYETVFIDEAKMRMGFIW</sequence>
<name>A0A9N7URM2_PLEPL</name>